<evidence type="ECO:0000256" key="2">
    <source>
        <dbReference type="ARBA" id="ARBA00023002"/>
    </source>
</evidence>
<comment type="similarity">
    <text evidence="1">Belongs to the short-chain dehydrogenases/reductases (SDR) family.</text>
</comment>
<dbReference type="PRINTS" id="PR00081">
    <property type="entry name" value="GDHRDH"/>
</dbReference>
<dbReference type="Pfam" id="PF00106">
    <property type="entry name" value="adh_short"/>
    <property type="match status" value="1"/>
</dbReference>
<dbReference type="CDD" id="cd05233">
    <property type="entry name" value="SDR_c"/>
    <property type="match status" value="1"/>
</dbReference>
<evidence type="ECO:0000256" key="1">
    <source>
        <dbReference type="ARBA" id="ARBA00006484"/>
    </source>
</evidence>
<dbReference type="SUPFAM" id="SSF51735">
    <property type="entry name" value="NAD(P)-binding Rossmann-fold domains"/>
    <property type="match status" value="1"/>
</dbReference>
<keyword evidence="2" id="KW-0560">Oxidoreductase</keyword>
<sequence length="279" mass="30351">MKEFKGKVLVVTGGGSGVGEAIAKEGALRGMKIVVNDIDAPAVDRVVNELHEMGVEAVGQKADISLLENVEGLLKLTLDTFGQVDMLVNNAGVSVSGPIWEIPVQDIQWITEVNMMSHLYGMHVFIPQMIQQGTEAVIINTESTAGLMTSGNAVMYHATKFAGLGASEGTYLALKNRGLGRIQVHCLVPAFVKTGIHLADTHRPERYAINDDPYYQGQEFKSGYIRSERQVTAGIPIDYVGTCVFTAVEDEKFYIFTHPESQVVAGMRIQNLVNGKNPQ</sequence>
<protein>
    <submittedName>
        <fullName evidence="3">SDR family NAD(P)-dependent oxidoreductase</fullName>
    </submittedName>
</protein>
<gene>
    <name evidence="3" type="ORF">J5W02_04515</name>
</gene>
<dbReference type="PANTHER" id="PTHR24322">
    <property type="entry name" value="PKSB"/>
    <property type="match status" value="1"/>
</dbReference>
<keyword evidence="4" id="KW-1185">Reference proteome</keyword>
<comment type="caution">
    <text evidence="3">The sequence shown here is derived from an EMBL/GenBank/DDBJ whole genome shotgun (WGS) entry which is preliminary data.</text>
</comment>
<dbReference type="Gene3D" id="3.40.50.720">
    <property type="entry name" value="NAD(P)-binding Rossmann-like Domain"/>
    <property type="match status" value="1"/>
</dbReference>
<evidence type="ECO:0000313" key="4">
    <source>
        <dbReference type="Proteomes" id="UP000719942"/>
    </source>
</evidence>
<dbReference type="Proteomes" id="UP000719942">
    <property type="component" value="Unassembled WGS sequence"/>
</dbReference>
<organism evidence="3 4">
    <name type="scientific">Caproiciproducens faecalis</name>
    <dbReference type="NCBI Taxonomy" id="2820301"/>
    <lineage>
        <taxon>Bacteria</taxon>
        <taxon>Bacillati</taxon>
        <taxon>Bacillota</taxon>
        <taxon>Clostridia</taxon>
        <taxon>Eubacteriales</taxon>
        <taxon>Acutalibacteraceae</taxon>
        <taxon>Caproiciproducens</taxon>
    </lineage>
</organism>
<reference evidence="3 4" key="1">
    <citation type="submission" date="2021-03" db="EMBL/GenBank/DDBJ databases">
        <title>Caproiciproducens sp. nov. isolated from feces of cow.</title>
        <authorList>
            <person name="Choi J.-Y."/>
        </authorList>
    </citation>
    <scope>NUCLEOTIDE SEQUENCE [LARGE SCALE GENOMIC DNA]</scope>
    <source>
        <strain evidence="3 4">AGMB10547</strain>
    </source>
</reference>
<dbReference type="InterPro" id="IPR002347">
    <property type="entry name" value="SDR_fam"/>
</dbReference>
<dbReference type="RefSeq" id="WP_219964494.1">
    <property type="nucleotide sequence ID" value="NZ_JAGFNZ010000002.1"/>
</dbReference>
<dbReference type="EMBL" id="JAGFNZ010000002">
    <property type="protein sequence ID" value="MBW7572067.1"/>
    <property type="molecule type" value="Genomic_DNA"/>
</dbReference>
<evidence type="ECO:0000313" key="3">
    <source>
        <dbReference type="EMBL" id="MBW7572067.1"/>
    </source>
</evidence>
<proteinExistence type="inferred from homology"/>
<name>A0ABS7DLB3_9FIRM</name>
<accession>A0ABS7DLB3</accession>
<dbReference type="PANTHER" id="PTHR24322:SF736">
    <property type="entry name" value="RETINOL DEHYDROGENASE 10"/>
    <property type="match status" value="1"/>
</dbReference>
<dbReference type="InterPro" id="IPR036291">
    <property type="entry name" value="NAD(P)-bd_dom_sf"/>
</dbReference>